<keyword evidence="1" id="KW-1133">Transmembrane helix</keyword>
<accession>A0A9P6LC42</accession>
<keyword evidence="3" id="KW-1185">Reference proteome</keyword>
<feature type="transmembrane region" description="Helical" evidence="1">
    <location>
        <begin position="85"/>
        <end position="108"/>
    </location>
</feature>
<protein>
    <recommendedName>
        <fullName evidence="4">MARVEL domain-containing protein</fullName>
    </recommendedName>
</protein>
<evidence type="ECO:0008006" key="4">
    <source>
        <dbReference type="Google" id="ProtNLM"/>
    </source>
</evidence>
<feature type="transmembrane region" description="Helical" evidence="1">
    <location>
        <begin position="128"/>
        <end position="151"/>
    </location>
</feature>
<sequence>MSLNLSFPLSKRTCAIVVSGILIIFAFVFMALCLSQLGAWPPMESGAQAAAAIASISQVLLVGLASTIIFASWIESSRLIRFSAYGTVAHLALNVTVLAWLLTAVTSTVPCQAGDMRCSKLVAPKPTWVGLSAVILIVQPCLSLIVFSYSFHLQDHSRRPYSPEIYSRSLSVPTSSKPDYKRLPSNSEPWPNVEMGVVEPVPTARSFKSPEPEVGYGGGMRTYEEAEENEKARLRREMEMGNEGNRIISSPIASMSRTGVLTPLGLQWRDGDLPPYAS</sequence>
<keyword evidence="1" id="KW-0812">Transmembrane</keyword>
<evidence type="ECO:0000313" key="3">
    <source>
        <dbReference type="Proteomes" id="UP000736335"/>
    </source>
</evidence>
<proteinExistence type="predicted"/>
<reference evidence="2" key="2">
    <citation type="submission" date="2020-11" db="EMBL/GenBank/DDBJ databases">
        <authorList>
            <consortium name="DOE Joint Genome Institute"/>
            <person name="Kuo A."/>
            <person name="Miyauchi S."/>
            <person name="Kiss E."/>
            <person name="Drula E."/>
            <person name="Kohler A."/>
            <person name="Sanchez-Garcia M."/>
            <person name="Andreopoulos B."/>
            <person name="Barry K.W."/>
            <person name="Bonito G."/>
            <person name="Buee M."/>
            <person name="Carver A."/>
            <person name="Chen C."/>
            <person name="Cichocki N."/>
            <person name="Clum A."/>
            <person name="Culley D."/>
            <person name="Crous P.W."/>
            <person name="Fauchery L."/>
            <person name="Girlanda M."/>
            <person name="Hayes R."/>
            <person name="Keri Z."/>
            <person name="Labutti K."/>
            <person name="Lipzen A."/>
            <person name="Lombard V."/>
            <person name="Magnuson J."/>
            <person name="Maillard F."/>
            <person name="Morin E."/>
            <person name="Murat C."/>
            <person name="Nolan M."/>
            <person name="Ohm R."/>
            <person name="Pangilinan J."/>
            <person name="Pereira M."/>
            <person name="Perotto S."/>
            <person name="Peter M."/>
            <person name="Riley R."/>
            <person name="Sitrit Y."/>
            <person name="Stielow B."/>
            <person name="Szollosi G."/>
            <person name="Zifcakova L."/>
            <person name="Stursova M."/>
            <person name="Spatafora J.W."/>
            <person name="Tedersoo L."/>
            <person name="Vaario L.-M."/>
            <person name="Yamada A."/>
            <person name="Yan M."/>
            <person name="Wang P."/>
            <person name="Xu J."/>
            <person name="Bruns T."/>
            <person name="Baldrian P."/>
            <person name="Vilgalys R."/>
            <person name="Henrissat B."/>
            <person name="Grigoriev I.V."/>
            <person name="Hibbett D."/>
            <person name="Nagy L.G."/>
            <person name="Martin F.M."/>
        </authorList>
    </citation>
    <scope>NUCLEOTIDE SEQUENCE</scope>
    <source>
        <strain evidence="2">UH-Tt-Lm1</strain>
    </source>
</reference>
<evidence type="ECO:0000313" key="2">
    <source>
        <dbReference type="EMBL" id="KAF9792091.1"/>
    </source>
</evidence>
<gene>
    <name evidence="2" type="ORF">BJ322DRAFT_12140</name>
</gene>
<evidence type="ECO:0000256" key="1">
    <source>
        <dbReference type="SAM" id="Phobius"/>
    </source>
</evidence>
<dbReference type="Proteomes" id="UP000736335">
    <property type="component" value="Unassembled WGS sequence"/>
</dbReference>
<dbReference type="AlphaFoldDB" id="A0A9P6LC42"/>
<name>A0A9P6LC42_9AGAM</name>
<dbReference type="EMBL" id="WIUZ02000001">
    <property type="protein sequence ID" value="KAF9792091.1"/>
    <property type="molecule type" value="Genomic_DNA"/>
</dbReference>
<reference evidence="2" key="1">
    <citation type="journal article" date="2020" name="Nat. Commun.">
        <title>Large-scale genome sequencing of mycorrhizal fungi provides insights into the early evolution of symbiotic traits.</title>
        <authorList>
            <person name="Miyauchi S."/>
            <person name="Kiss E."/>
            <person name="Kuo A."/>
            <person name="Drula E."/>
            <person name="Kohler A."/>
            <person name="Sanchez-Garcia M."/>
            <person name="Morin E."/>
            <person name="Andreopoulos B."/>
            <person name="Barry K.W."/>
            <person name="Bonito G."/>
            <person name="Buee M."/>
            <person name="Carver A."/>
            <person name="Chen C."/>
            <person name="Cichocki N."/>
            <person name="Clum A."/>
            <person name="Culley D."/>
            <person name="Crous P.W."/>
            <person name="Fauchery L."/>
            <person name="Girlanda M."/>
            <person name="Hayes R.D."/>
            <person name="Keri Z."/>
            <person name="LaButti K."/>
            <person name="Lipzen A."/>
            <person name="Lombard V."/>
            <person name="Magnuson J."/>
            <person name="Maillard F."/>
            <person name="Murat C."/>
            <person name="Nolan M."/>
            <person name="Ohm R.A."/>
            <person name="Pangilinan J."/>
            <person name="Pereira M.F."/>
            <person name="Perotto S."/>
            <person name="Peter M."/>
            <person name="Pfister S."/>
            <person name="Riley R."/>
            <person name="Sitrit Y."/>
            <person name="Stielow J.B."/>
            <person name="Szollosi G."/>
            <person name="Zifcakova L."/>
            <person name="Stursova M."/>
            <person name="Spatafora J.W."/>
            <person name="Tedersoo L."/>
            <person name="Vaario L.M."/>
            <person name="Yamada A."/>
            <person name="Yan M."/>
            <person name="Wang P."/>
            <person name="Xu J."/>
            <person name="Bruns T."/>
            <person name="Baldrian P."/>
            <person name="Vilgalys R."/>
            <person name="Dunand C."/>
            <person name="Henrissat B."/>
            <person name="Grigoriev I.V."/>
            <person name="Hibbett D."/>
            <person name="Nagy L.G."/>
            <person name="Martin F.M."/>
        </authorList>
    </citation>
    <scope>NUCLEOTIDE SEQUENCE</scope>
    <source>
        <strain evidence="2">UH-Tt-Lm1</strain>
    </source>
</reference>
<keyword evidence="1" id="KW-0472">Membrane</keyword>
<comment type="caution">
    <text evidence="2">The sequence shown here is derived from an EMBL/GenBank/DDBJ whole genome shotgun (WGS) entry which is preliminary data.</text>
</comment>
<feature type="transmembrane region" description="Helical" evidence="1">
    <location>
        <begin position="12"/>
        <end position="37"/>
    </location>
</feature>
<feature type="transmembrane region" description="Helical" evidence="1">
    <location>
        <begin position="49"/>
        <end position="73"/>
    </location>
</feature>
<organism evidence="2 3">
    <name type="scientific">Thelephora terrestris</name>
    <dbReference type="NCBI Taxonomy" id="56493"/>
    <lineage>
        <taxon>Eukaryota</taxon>
        <taxon>Fungi</taxon>
        <taxon>Dikarya</taxon>
        <taxon>Basidiomycota</taxon>
        <taxon>Agaricomycotina</taxon>
        <taxon>Agaricomycetes</taxon>
        <taxon>Thelephorales</taxon>
        <taxon>Thelephoraceae</taxon>
        <taxon>Thelephora</taxon>
    </lineage>
</organism>